<dbReference type="AlphaFoldDB" id="A0A174KRY3"/>
<dbReference type="OrthoDB" id="1986603at2"/>
<dbReference type="STRING" id="39482.ERS852491_04316"/>
<sequence length="84" mass="10358">MDKHTMTEEQQKRFWDFIMMDDFEFYDRFISDLPPESQNEFFRITPDFFSEYINTEGKINLDEDEIYQKIKEKINIIEKNSPDT</sequence>
<organism evidence="1 2">
    <name type="scientific">Faecalicatena contorta</name>
    <dbReference type="NCBI Taxonomy" id="39482"/>
    <lineage>
        <taxon>Bacteria</taxon>
        <taxon>Bacillati</taxon>
        <taxon>Bacillota</taxon>
        <taxon>Clostridia</taxon>
        <taxon>Lachnospirales</taxon>
        <taxon>Lachnospiraceae</taxon>
        <taxon>Faecalicatena</taxon>
    </lineage>
</organism>
<dbReference type="Proteomes" id="UP000095544">
    <property type="component" value="Unassembled WGS sequence"/>
</dbReference>
<accession>A0A174KRY3</accession>
<protein>
    <submittedName>
        <fullName evidence="1">Uncharacterized protein</fullName>
    </submittedName>
</protein>
<evidence type="ECO:0000313" key="2">
    <source>
        <dbReference type="Proteomes" id="UP000095544"/>
    </source>
</evidence>
<evidence type="ECO:0000313" key="1">
    <source>
        <dbReference type="EMBL" id="CUP11949.1"/>
    </source>
</evidence>
<reference evidence="1 2" key="1">
    <citation type="submission" date="2015-09" db="EMBL/GenBank/DDBJ databases">
        <authorList>
            <consortium name="Pathogen Informatics"/>
        </authorList>
    </citation>
    <scope>NUCLEOTIDE SEQUENCE [LARGE SCALE GENOMIC DNA]</scope>
    <source>
        <strain evidence="1 2">2789STDY5834876</strain>
    </source>
</reference>
<dbReference type="RefSeq" id="WP_050640174.1">
    <property type="nucleotide sequence ID" value="NZ_CABKUE010000008.1"/>
</dbReference>
<name>A0A174KRY3_9FIRM</name>
<dbReference type="EMBL" id="CYZU01000058">
    <property type="protein sequence ID" value="CUP11949.1"/>
    <property type="molecule type" value="Genomic_DNA"/>
</dbReference>
<proteinExistence type="predicted"/>
<gene>
    <name evidence="1" type="ORF">ERS852491_04316</name>
</gene>